<dbReference type="PROSITE" id="PS51781">
    <property type="entry name" value="SH3B"/>
    <property type="match status" value="1"/>
</dbReference>
<name>I3UI21_ADVKW</name>
<accession>I3UI21</accession>
<dbReference type="OrthoDB" id="9052098at2"/>
<proteinExistence type="predicted"/>
<geneLocation type="plasmid" evidence="2 3">
    <name>pWTk445</name>
</geneLocation>
<feature type="domain" description="SH3b" evidence="1">
    <location>
        <begin position="232"/>
        <end position="299"/>
    </location>
</feature>
<evidence type="ECO:0000313" key="3">
    <source>
        <dbReference type="Proteomes" id="UP000005267"/>
    </source>
</evidence>
<organism evidence="2 3">
    <name type="scientific">Advenella kashmirensis (strain DSM 17095 / LMG 22695 / WT001)</name>
    <name type="common">Tetrathiobacter kashmirensis</name>
    <dbReference type="NCBI Taxonomy" id="1036672"/>
    <lineage>
        <taxon>Bacteria</taxon>
        <taxon>Pseudomonadati</taxon>
        <taxon>Pseudomonadota</taxon>
        <taxon>Betaproteobacteria</taxon>
        <taxon>Burkholderiales</taxon>
        <taxon>Alcaligenaceae</taxon>
    </lineage>
</organism>
<dbReference type="Proteomes" id="UP000005267">
    <property type="component" value="Plasmid pWTk445"/>
</dbReference>
<keyword evidence="3" id="KW-1185">Reference proteome</keyword>
<reference evidence="2 3" key="1">
    <citation type="journal article" date="2011" name="J. Bacteriol.">
        <title>Whole-genome shotgun sequencing of the sulfur-oxidizing chemoautotroph Tetrathiobacter kashmirensis.</title>
        <authorList>
            <person name="Ghosh W."/>
            <person name="George A."/>
            <person name="Agarwal A."/>
            <person name="Raj P."/>
            <person name="Alam M."/>
            <person name="Pyne P."/>
            <person name="Das Gupta S.K."/>
        </authorList>
    </citation>
    <scope>NUCLEOTIDE SEQUENCE [LARGE SCALE GENOMIC DNA]</scope>
    <source>
        <strain evidence="2 3">WT001</strain>
        <plasmid evidence="2">pWTk445</plasmid>
    </source>
</reference>
<dbReference type="HOGENOM" id="CLU_926325_0_0_4"/>
<keyword evidence="2" id="KW-0614">Plasmid</keyword>
<protein>
    <submittedName>
        <fullName evidence="2">Microtubule binding protein</fullName>
    </submittedName>
</protein>
<reference evidence="3" key="2">
    <citation type="journal article" date="2013" name="PLoS ONE">
        <title>Genome implosion elicits host-confinement in Alcaligenaceae: evidence from the comparative genomics of Tetrathiobacter kashmirensis, a pathogen in the making.</title>
        <authorList>
            <person name="Ghosh W."/>
            <person name="Alam M."/>
            <person name="Roy C."/>
            <person name="Pyne P."/>
            <person name="George A."/>
            <person name="Chakraborty R."/>
            <person name="Majumder S."/>
            <person name="Agarwal A."/>
            <person name="Chakraborty S."/>
            <person name="Majumdar S."/>
            <person name="Gupta S.K."/>
        </authorList>
    </citation>
    <scope>NUCLEOTIDE SEQUENCE [LARGE SCALE GENOMIC DNA]</scope>
    <source>
        <strain evidence="3">WT001</strain>
    </source>
</reference>
<dbReference type="RefSeq" id="WP_014752749.1">
    <property type="nucleotide sequence ID" value="NC_017965.1"/>
</dbReference>
<evidence type="ECO:0000313" key="2">
    <source>
        <dbReference type="EMBL" id="AFK64659.1"/>
    </source>
</evidence>
<sequence length="300" mass="34481">MSKKTINSFDDQLIAAWEKSSFALREMKNVNAITAQLTSQTDFTTHIKEILSSKLPMAANVDRLMQSHPDLYSKLQEFGDPEHKFAKYYFDLLVTTGLRQSKSLKSFYDALPTYKHVDFIDSVHVDNNGDVSIGSDTVSLTSFDKELETLPSAESESNQEAYQKFITWFNTLSKGAQFVLLLVIQYWMSVIANVTTPLHKDWVSKFIGIDNRVAKKEILNEVREFYRPLEVENYRFVSASTLNVRASNSDRSEVIDILNFGKSIIFIEKNKSWSLIKYVDPDGNIKQGWVFSRYLHKLVK</sequence>
<evidence type="ECO:0000259" key="1">
    <source>
        <dbReference type="PROSITE" id="PS51781"/>
    </source>
</evidence>
<dbReference type="InterPro" id="IPR003646">
    <property type="entry name" value="SH3-like_bac-type"/>
</dbReference>
<dbReference type="EMBL" id="CP003556">
    <property type="protein sequence ID" value="AFK64659.1"/>
    <property type="molecule type" value="Genomic_DNA"/>
</dbReference>
<dbReference type="AlphaFoldDB" id="I3UI21"/>
<dbReference type="Pfam" id="PF08239">
    <property type="entry name" value="SH3_3"/>
    <property type="match status" value="1"/>
</dbReference>
<dbReference type="Gene3D" id="2.30.30.40">
    <property type="entry name" value="SH3 Domains"/>
    <property type="match status" value="1"/>
</dbReference>
<dbReference type="KEGG" id="aka:TKWG_25769"/>
<gene>
    <name evidence="2" type="ordered locus">TKWG_25769</name>
</gene>